<dbReference type="Proteomes" id="UP001272137">
    <property type="component" value="Unassembled WGS sequence"/>
</dbReference>
<proteinExistence type="predicted"/>
<feature type="region of interest" description="Disordered" evidence="1">
    <location>
        <begin position="1"/>
        <end position="51"/>
    </location>
</feature>
<evidence type="ECO:0000256" key="1">
    <source>
        <dbReference type="SAM" id="MobiDB-lite"/>
    </source>
</evidence>
<evidence type="ECO:0000313" key="3">
    <source>
        <dbReference type="Proteomes" id="UP001272137"/>
    </source>
</evidence>
<protein>
    <submittedName>
        <fullName evidence="2">Uncharacterized protein</fullName>
    </submittedName>
</protein>
<comment type="caution">
    <text evidence="2">The sequence shown here is derived from an EMBL/GenBank/DDBJ whole genome shotgun (WGS) entry which is preliminary data.</text>
</comment>
<evidence type="ECO:0000313" key="2">
    <source>
        <dbReference type="EMBL" id="MDW9252440.1"/>
    </source>
</evidence>
<gene>
    <name evidence="2" type="ORF">C7S16_6108</name>
</gene>
<accession>A0AAW9CP98</accession>
<dbReference type="AlphaFoldDB" id="A0AAW9CP98"/>
<reference evidence="2" key="1">
    <citation type="submission" date="2018-08" db="EMBL/GenBank/DDBJ databases">
        <title>Identification of Burkholderia cepacia strains that express a Burkholderia pseudomallei-like capsular polysaccharide.</title>
        <authorList>
            <person name="Burtnick M.N."/>
            <person name="Vongsouvath M."/>
            <person name="Newton P."/>
            <person name="Wuthiekanun V."/>
            <person name="Limmathurotsakul D."/>
            <person name="Brett P.J."/>
            <person name="Chantratita N."/>
            <person name="Dance D.A."/>
        </authorList>
    </citation>
    <scope>NUCLEOTIDE SEQUENCE</scope>
    <source>
        <strain evidence="2">SBXCC001</strain>
    </source>
</reference>
<dbReference type="EMBL" id="QXCT01000001">
    <property type="protein sequence ID" value="MDW9252440.1"/>
    <property type="molecule type" value="Genomic_DNA"/>
</dbReference>
<name>A0AAW9CP98_BURTH</name>
<sequence length="51" mass="5648">MPVSAPGVTVSRKASASDDAAECGMHRAWPGGRRRRRAWQRNARQADSARR</sequence>
<feature type="compositionally biased region" description="Low complexity" evidence="1">
    <location>
        <begin position="40"/>
        <end position="51"/>
    </location>
</feature>
<organism evidence="2 3">
    <name type="scientific">Burkholderia thailandensis</name>
    <dbReference type="NCBI Taxonomy" id="57975"/>
    <lineage>
        <taxon>Bacteria</taxon>
        <taxon>Pseudomonadati</taxon>
        <taxon>Pseudomonadota</taxon>
        <taxon>Betaproteobacteria</taxon>
        <taxon>Burkholderiales</taxon>
        <taxon>Burkholderiaceae</taxon>
        <taxon>Burkholderia</taxon>
        <taxon>pseudomallei group</taxon>
    </lineage>
</organism>